<evidence type="ECO:0000256" key="2">
    <source>
        <dbReference type="ARBA" id="ARBA00022553"/>
    </source>
</evidence>
<sequence>MTEIRKGVTGATAGTERDLAEVLAGIVGVERVSADSNFFEDLGADSMVMAQFCARVRKRPELPDVSMKDIYEHPTIRELVTALAAPEPAPVEEKLAEVLAGVVGVEQVSADSNFFEDLGADSMVMARFCAKVRKQDDLPAVSMQDVYAHPTIRGLAKALAVPATPSALESLPTAEVARLRPVGSFGYVMCGVVQFLVLVGYAYLAAYILERGYEWISTAPGLLDIYLRATLLGAIGFLILSILPIVAKWVLIGRWKPQRIRVWSPAYVRFWIVKTLVRANPLLLVAGGRTRTSASSPLYVLYLKALGARVGRGVVIFSRNFPVCTDLLTVGDGTVIRKDSFFNCYRAEAGVIRTGAVTIGKDVFVGESTVIDIESSMGDGTQLGHASSLHSGQAVPDGEHWHGSPAQRTEVDYRTVEPVGCTSLRRGVYAGLQVAGLLFVGLPLLIGGVAMLLLEFPNLATLLDSGPLAFTSTVFYLDALIGSAVLFFGSLLVGLLVVVTLPRLLNLTIKPGKVYCLYGVHYWVHYTIARLTNIRLFTILFGDSSYIVNYLLRVGHKLPEVEQTGSNFGLDVRHESPYLSTVGSGTMVADGLSIMNADFSSTSFRISRASIGAHNFLGNKIAYPAQGRTGDNCLLATKVMVPLDGRIREGVGLLGSPSFEIPRTVRRDADFGLTSRDELRRRLAAKNRHNLVTIGLFLLAGWVYFLGVVLLGMAAVDLFDGFGASAIAAASLVVIAWTVVYFVLVARAVTSLVTVRPQGCSIYDVAFWRHERFWKLSVPANFPIFNGTPFKSVIWRLLGVRLGKRLFDDGCDIVEKTPVTIGDDVTLNVGSVIQCHSQEDGAFKSDRITIGSGCTLGVGAFVHYGTTMGGGSVLEPDSFLMKGEEVPPYERWGGNPARKI</sequence>
<keyword evidence="1" id="KW-0596">Phosphopantetheine</keyword>
<dbReference type="InterPro" id="IPR020806">
    <property type="entry name" value="PKS_PP-bd"/>
</dbReference>
<accession>A0ABS9TEI4</accession>
<evidence type="ECO:0000313" key="7">
    <source>
        <dbReference type="Proteomes" id="UP001299970"/>
    </source>
</evidence>
<dbReference type="EMBL" id="JAKXMK010000010">
    <property type="protein sequence ID" value="MCH6166716.1"/>
    <property type="molecule type" value="Genomic_DNA"/>
</dbReference>
<dbReference type="InterPro" id="IPR011004">
    <property type="entry name" value="Trimer_LpxA-like_sf"/>
</dbReference>
<dbReference type="Gene3D" id="2.160.10.10">
    <property type="entry name" value="Hexapeptide repeat proteins"/>
    <property type="match status" value="2"/>
</dbReference>
<feature type="domain" description="Carrier" evidence="5">
    <location>
        <begin position="86"/>
        <end position="163"/>
    </location>
</feature>
<dbReference type="NCBIfam" id="TIGR02353">
    <property type="entry name" value="NRPS_term_dom"/>
    <property type="match status" value="1"/>
</dbReference>
<dbReference type="Gene3D" id="1.10.1200.10">
    <property type="entry name" value="ACP-like"/>
    <property type="match status" value="2"/>
</dbReference>
<keyword evidence="4" id="KW-1133">Transmembrane helix</keyword>
<reference evidence="6 7" key="1">
    <citation type="submission" date="2022-03" db="EMBL/GenBank/DDBJ databases">
        <title>Pseudonocardia alaer sp. nov., a novel actinomycete isolated from reed forest soil.</title>
        <authorList>
            <person name="Wang L."/>
        </authorList>
    </citation>
    <scope>NUCLEOTIDE SEQUENCE [LARGE SCALE GENOMIC DNA]</scope>
    <source>
        <strain evidence="6 7">Y-16303</strain>
    </source>
</reference>
<name>A0ABS9TEI4_9PSEU</name>
<feature type="region of interest" description="Disordered" evidence="3">
    <location>
        <begin position="381"/>
        <end position="407"/>
    </location>
</feature>
<organism evidence="6 7">
    <name type="scientific">Pseudonocardia alaniniphila</name>
    <dbReference type="NCBI Taxonomy" id="75291"/>
    <lineage>
        <taxon>Bacteria</taxon>
        <taxon>Bacillati</taxon>
        <taxon>Actinomycetota</taxon>
        <taxon>Actinomycetes</taxon>
        <taxon>Pseudonocardiales</taxon>
        <taxon>Pseudonocardiaceae</taxon>
        <taxon>Pseudonocardia</taxon>
    </lineage>
</organism>
<dbReference type="PANTHER" id="PTHR45527:SF1">
    <property type="entry name" value="FATTY ACID SYNTHASE"/>
    <property type="match status" value="1"/>
</dbReference>
<evidence type="ECO:0000256" key="1">
    <source>
        <dbReference type="ARBA" id="ARBA00022450"/>
    </source>
</evidence>
<dbReference type="Proteomes" id="UP001299970">
    <property type="component" value="Unassembled WGS sequence"/>
</dbReference>
<dbReference type="SUPFAM" id="SSF51161">
    <property type="entry name" value="Trimeric LpxA-like enzymes"/>
    <property type="match status" value="2"/>
</dbReference>
<dbReference type="PROSITE" id="PS50075">
    <property type="entry name" value="CARRIER"/>
    <property type="match status" value="2"/>
</dbReference>
<evidence type="ECO:0000256" key="4">
    <source>
        <dbReference type="SAM" id="Phobius"/>
    </source>
</evidence>
<keyword evidence="4" id="KW-0472">Membrane</keyword>
<dbReference type="SMART" id="SM00823">
    <property type="entry name" value="PKS_PP"/>
    <property type="match status" value="2"/>
</dbReference>
<dbReference type="Pfam" id="PF00550">
    <property type="entry name" value="PP-binding"/>
    <property type="match status" value="2"/>
</dbReference>
<proteinExistence type="predicted"/>
<dbReference type="InterPro" id="IPR012728">
    <property type="entry name" value="Pls/PosA_C"/>
</dbReference>
<protein>
    <submittedName>
        <fullName evidence="6">Phosphopantetheine-binding protein</fullName>
    </submittedName>
</protein>
<dbReference type="PANTHER" id="PTHR45527">
    <property type="entry name" value="NONRIBOSOMAL PEPTIDE SYNTHETASE"/>
    <property type="match status" value="1"/>
</dbReference>
<keyword evidence="7" id="KW-1185">Reference proteome</keyword>
<evidence type="ECO:0000313" key="6">
    <source>
        <dbReference type="EMBL" id="MCH6166716.1"/>
    </source>
</evidence>
<dbReference type="RefSeq" id="WP_241036736.1">
    <property type="nucleotide sequence ID" value="NZ_BAAAJF010000039.1"/>
</dbReference>
<feature type="transmembrane region" description="Helical" evidence="4">
    <location>
        <begin position="434"/>
        <end position="454"/>
    </location>
</feature>
<keyword evidence="2" id="KW-0597">Phosphoprotein</keyword>
<feature type="transmembrane region" description="Helical" evidence="4">
    <location>
        <begin position="691"/>
        <end position="716"/>
    </location>
</feature>
<dbReference type="InterPro" id="IPR009081">
    <property type="entry name" value="PP-bd_ACP"/>
</dbReference>
<feature type="transmembrane region" description="Helical" evidence="4">
    <location>
        <begin position="185"/>
        <end position="209"/>
    </location>
</feature>
<evidence type="ECO:0000259" key="5">
    <source>
        <dbReference type="PROSITE" id="PS50075"/>
    </source>
</evidence>
<feature type="transmembrane region" description="Helical" evidence="4">
    <location>
        <begin position="722"/>
        <end position="746"/>
    </location>
</feature>
<feature type="transmembrane region" description="Helical" evidence="4">
    <location>
        <begin position="229"/>
        <end position="251"/>
    </location>
</feature>
<gene>
    <name evidence="6" type="ORF">MMF94_13590</name>
</gene>
<evidence type="ECO:0000256" key="3">
    <source>
        <dbReference type="SAM" id="MobiDB-lite"/>
    </source>
</evidence>
<feature type="domain" description="Carrier" evidence="5">
    <location>
        <begin position="10"/>
        <end position="87"/>
    </location>
</feature>
<dbReference type="InterPro" id="IPR036736">
    <property type="entry name" value="ACP-like_sf"/>
</dbReference>
<keyword evidence="4" id="KW-0812">Transmembrane</keyword>
<dbReference type="SUPFAM" id="SSF47336">
    <property type="entry name" value="ACP-like"/>
    <property type="match status" value="2"/>
</dbReference>
<comment type="caution">
    <text evidence="6">The sequence shown here is derived from an EMBL/GenBank/DDBJ whole genome shotgun (WGS) entry which is preliminary data.</text>
</comment>
<feature type="transmembrane region" description="Helical" evidence="4">
    <location>
        <begin position="474"/>
        <end position="501"/>
    </location>
</feature>